<dbReference type="Proteomes" id="UP000029518">
    <property type="component" value="Chromosome"/>
</dbReference>
<reference evidence="2" key="1">
    <citation type="submission" date="2014-08" db="EMBL/GenBank/DDBJ databases">
        <title>Comparative genomics of the Paenibacillus odorifer group.</title>
        <authorList>
            <person name="den Bakker H.C."/>
            <person name="Tsai Y.-C.Y.-C."/>
            <person name="Martin N."/>
            <person name="Korlach J."/>
            <person name="Wiedmann M."/>
        </authorList>
    </citation>
    <scope>NUCLEOTIDE SEQUENCE [LARGE SCALE GENOMIC DNA]</scope>
    <source>
        <strain evidence="2">DSM 13188</strain>
    </source>
</reference>
<dbReference type="KEGG" id="pbd:PBOR_32030"/>
<feature type="region of interest" description="Disordered" evidence="1">
    <location>
        <begin position="45"/>
        <end position="87"/>
    </location>
</feature>
<evidence type="ECO:0000313" key="3">
    <source>
        <dbReference type="Proteomes" id="UP000029518"/>
    </source>
</evidence>
<organism evidence="2 3">
    <name type="scientific">Paenibacillus borealis</name>
    <dbReference type="NCBI Taxonomy" id="160799"/>
    <lineage>
        <taxon>Bacteria</taxon>
        <taxon>Bacillati</taxon>
        <taxon>Bacillota</taxon>
        <taxon>Bacilli</taxon>
        <taxon>Bacillales</taxon>
        <taxon>Paenibacillaceae</taxon>
        <taxon>Paenibacillus</taxon>
    </lineage>
</organism>
<keyword evidence="3" id="KW-1185">Reference proteome</keyword>
<sequence>MPGAFFWHSGNSYTHLLWIRYAQIGGEYLNVLNRPKDVKSSYIVNPSDSAESGQNEEIKGINPFDPAGSGQNEEIKGINPSDPAGRGQYEEIKGIMDLCQESRREPKRFSA</sequence>
<dbReference type="EMBL" id="CP009285">
    <property type="protein sequence ID" value="AIQ61026.1"/>
    <property type="molecule type" value="Genomic_DNA"/>
</dbReference>
<name>A0A089LHN2_PAEBO</name>
<protein>
    <submittedName>
        <fullName evidence="2">Uncharacterized protein</fullName>
    </submittedName>
</protein>
<feature type="compositionally biased region" description="Polar residues" evidence="1">
    <location>
        <begin position="45"/>
        <end position="55"/>
    </location>
</feature>
<evidence type="ECO:0000313" key="2">
    <source>
        <dbReference type="EMBL" id="AIQ61026.1"/>
    </source>
</evidence>
<evidence type="ECO:0000256" key="1">
    <source>
        <dbReference type="SAM" id="MobiDB-lite"/>
    </source>
</evidence>
<accession>A0A089LHN2</accession>
<dbReference type="HOGENOM" id="CLU_2155832_0_0_9"/>
<proteinExistence type="predicted"/>
<dbReference type="AlphaFoldDB" id="A0A089LHN2"/>
<gene>
    <name evidence="2" type="ORF">PBOR_32030</name>
</gene>